<keyword evidence="1" id="KW-0378">Hydrolase</keyword>
<sequence>MTWLLLKPLALLAAVSVSSLQHGANAAALTRRQCSSTLAEATVIANELQSKYYNTGTGQYNDGELWTDANTLEDLHNLMLATGNNDYGTVADGSYIGKAALNPNTDWASFLGGSNDDSQWVILALWKIADYKAARGLDNSAYMSSAAKIYDIIAGQWDDTCGGGVWWSTAHTYKNAITNELFLLTSASGYLRTKNQTYLDNANKEWAWLSASGMRGSNGLFNDGLDLTTCKNNGETAWTYNQAVVASGLGALYSATGDSSLLDQAQISLDATISSSLTDNNILRESCDNAAANTTVCDHDQQIFKGIWTKHMQYYLDTANDASRTSRYSGFLDSQYSAVIHYGKNAANDIGSVWYAPDAGGSQFQPEASTSGLAAIVAAAKYGSC</sequence>
<proteinExistence type="predicted"/>
<evidence type="ECO:0000313" key="1">
    <source>
        <dbReference type="EMBL" id="KAH7923716.1"/>
    </source>
</evidence>
<gene>
    <name evidence="1" type="ORF">BV22DRAFT_1035997</name>
</gene>
<dbReference type="EMBL" id="MU266444">
    <property type="protein sequence ID" value="KAH7923716.1"/>
    <property type="molecule type" value="Genomic_DNA"/>
</dbReference>
<protein>
    <submittedName>
        <fullName evidence="1">Glycoside hydrolase family 76 protein</fullName>
    </submittedName>
</protein>
<name>A0ACB8BEY0_9AGAM</name>
<accession>A0ACB8BEY0</accession>
<comment type="caution">
    <text evidence="1">The sequence shown here is derived from an EMBL/GenBank/DDBJ whole genome shotgun (WGS) entry which is preliminary data.</text>
</comment>
<evidence type="ECO:0000313" key="2">
    <source>
        <dbReference type="Proteomes" id="UP000790709"/>
    </source>
</evidence>
<organism evidence="1 2">
    <name type="scientific">Leucogyrophana mollusca</name>
    <dbReference type="NCBI Taxonomy" id="85980"/>
    <lineage>
        <taxon>Eukaryota</taxon>
        <taxon>Fungi</taxon>
        <taxon>Dikarya</taxon>
        <taxon>Basidiomycota</taxon>
        <taxon>Agaricomycotina</taxon>
        <taxon>Agaricomycetes</taxon>
        <taxon>Agaricomycetidae</taxon>
        <taxon>Boletales</taxon>
        <taxon>Boletales incertae sedis</taxon>
        <taxon>Leucogyrophana</taxon>
    </lineage>
</organism>
<keyword evidence="2" id="KW-1185">Reference proteome</keyword>
<reference evidence="1" key="1">
    <citation type="journal article" date="2021" name="New Phytol.">
        <title>Evolutionary innovations through gain and loss of genes in the ectomycorrhizal Boletales.</title>
        <authorList>
            <person name="Wu G."/>
            <person name="Miyauchi S."/>
            <person name="Morin E."/>
            <person name="Kuo A."/>
            <person name="Drula E."/>
            <person name="Varga T."/>
            <person name="Kohler A."/>
            <person name="Feng B."/>
            <person name="Cao Y."/>
            <person name="Lipzen A."/>
            <person name="Daum C."/>
            <person name="Hundley H."/>
            <person name="Pangilinan J."/>
            <person name="Johnson J."/>
            <person name="Barry K."/>
            <person name="LaButti K."/>
            <person name="Ng V."/>
            <person name="Ahrendt S."/>
            <person name="Min B."/>
            <person name="Choi I.G."/>
            <person name="Park H."/>
            <person name="Plett J.M."/>
            <person name="Magnuson J."/>
            <person name="Spatafora J.W."/>
            <person name="Nagy L.G."/>
            <person name="Henrissat B."/>
            <person name="Grigoriev I.V."/>
            <person name="Yang Z.L."/>
            <person name="Xu J."/>
            <person name="Martin F.M."/>
        </authorList>
    </citation>
    <scope>NUCLEOTIDE SEQUENCE</scope>
    <source>
        <strain evidence="1">KUC20120723A-06</strain>
    </source>
</reference>
<dbReference type="Proteomes" id="UP000790709">
    <property type="component" value="Unassembled WGS sequence"/>
</dbReference>